<accession>A0A8J2RNM8</accession>
<feature type="region of interest" description="Disordered" evidence="1">
    <location>
        <begin position="41"/>
        <end position="60"/>
    </location>
</feature>
<keyword evidence="3" id="KW-1185">Reference proteome</keyword>
<dbReference type="AlphaFoldDB" id="A0A8J2RNM8"/>
<evidence type="ECO:0000313" key="2">
    <source>
        <dbReference type="EMBL" id="CAH0104305.1"/>
    </source>
</evidence>
<gene>
    <name evidence="2" type="ORF">DGAL_LOCUS7072</name>
</gene>
<evidence type="ECO:0000313" key="3">
    <source>
        <dbReference type="Proteomes" id="UP000789390"/>
    </source>
</evidence>
<comment type="caution">
    <text evidence="2">The sequence shown here is derived from an EMBL/GenBank/DDBJ whole genome shotgun (WGS) entry which is preliminary data.</text>
</comment>
<reference evidence="2" key="1">
    <citation type="submission" date="2021-11" db="EMBL/GenBank/DDBJ databases">
        <authorList>
            <person name="Schell T."/>
        </authorList>
    </citation>
    <scope>NUCLEOTIDE SEQUENCE</scope>
    <source>
        <strain evidence="2">M5</strain>
    </source>
</reference>
<name>A0A8J2RNM8_9CRUS</name>
<sequence length="60" mass="7044">MMSHEVFRLKRLHADASSFERYYQYEEVQLGDGTLFTEAVESKKDSGDEDVTDDEVFFED</sequence>
<dbReference type="Proteomes" id="UP000789390">
    <property type="component" value="Unassembled WGS sequence"/>
</dbReference>
<protein>
    <submittedName>
        <fullName evidence="2">Uncharacterized protein</fullName>
    </submittedName>
</protein>
<organism evidence="2 3">
    <name type="scientific">Daphnia galeata</name>
    <dbReference type="NCBI Taxonomy" id="27404"/>
    <lineage>
        <taxon>Eukaryota</taxon>
        <taxon>Metazoa</taxon>
        <taxon>Ecdysozoa</taxon>
        <taxon>Arthropoda</taxon>
        <taxon>Crustacea</taxon>
        <taxon>Branchiopoda</taxon>
        <taxon>Diplostraca</taxon>
        <taxon>Cladocera</taxon>
        <taxon>Anomopoda</taxon>
        <taxon>Daphniidae</taxon>
        <taxon>Daphnia</taxon>
    </lineage>
</organism>
<evidence type="ECO:0000256" key="1">
    <source>
        <dbReference type="SAM" id="MobiDB-lite"/>
    </source>
</evidence>
<proteinExistence type="predicted"/>
<feature type="compositionally biased region" description="Acidic residues" evidence="1">
    <location>
        <begin position="47"/>
        <end position="60"/>
    </location>
</feature>
<dbReference type="EMBL" id="CAKKLH010000135">
    <property type="protein sequence ID" value="CAH0104305.1"/>
    <property type="molecule type" value="Genomic_DNA"/>
</dbReference>